<protein>
    <recommendedName>
        <fullName evidence="4">CUB domain-containing protein</fullName>
    </recommendedName>
</protein>
<proteinExistence type="predicted"/>
<accession>A0A1N7NXP6</accession>
<evidence type="ECO:0000256" key="1">
    <source>
        <dbReference type="SAM" id="SignalP"/>
    </source>
</evidence>
<gene>
    <name evidence="2" type="ORF">SAMN05421789_11832</name>
</gene>
<evidence type="ECO:0008006" key="4">
    <source>
        <dbReference type="Google" id="ProtNLM"/>
    </source>
</evidence>
<evidence type="ECO:0000313" key="3">
    <source>
        <dbReference type="Proteomes" id="UP000185839"/>
    </source>
</evidence>
<dbReference type="AlphaFoldDB" id="A0A1N7NXP6"/>
<evidence type="ECO:0000313" key="2">
    <source>
        <dbReference type="EMBL" id="SIT03103.1"/>
    </source>
</evidence>
<dbReference type="RefSeq" id="WP_143745574.1">
    <property type="nucleotide sequence ID" value="NZ_FTOI01000018.1"/>
</dbReference>
<keyword evidence="1" id="KW-0732">Signal</keyword>
<name>A0A1N7NXP6_9FLAO</name>
<sequence>MKKFIIIMLLFFAFGNYSNAQCLCGTTASESRWDGIGFRINDDPINKYSCGYQLTVKTTAKITFVSGGYLCIDKAGCKAQISAKLMNGSTVVQNFTPFNFTEVLQFPSSGNYKLVLSAKCGKNTCKTCTYYFKVL</sequence>
<keyword evidence="3" id="KW-1185">Reference proteome</keyword>
<dbReference type="OrthoDB" id="602835at2"/>
<reference evidence="3" key="1">
    <citation type="submission" date="2017-01" db="EMBL/GenBank/DDBJ databases">
        <authorList>
            <person name="Varghese N."/>
            <person name="Submissions S."/>
        </authorList>
    </citation>
    <scope>NUCLEOTIDE SEQUENCE [LARGE SCALE GENOMIC DNA]</scope>
    <source>
        <strain evidence="3">DSM 23145</strain>
    </source>
</reference>
<feature type="chain" id="PRO_5013088686" description="CUB domain-containing protein" evidence="1">
    <location>
        <begin position="21"/>
        <end position="135"/>
    </location>
</feature>
<dbReference type="EMBL" id="FTOI01000018">
    <property type="protein sequence ID" value="SIT03103.1"/>
    <property type="molecule type" value="Genomic_DNA"/>
</dbReference>
<dbReference type="STRING" id="713588.SAMN05421789_11832"/>
<feature type="signal peptide" evidence="1">
    <location>
        <begin position="1"/>
        <end position="20"/>
    </location>
</feature>
<dbReference type="Proteomes" id="UP000185839">
    <property type="component" value="Unassembled WGS sequence"/>
</dbReference>
<organism evidence="2 3">
    <name type="scientific">Kaistella chaponensis</name>
    <dbReference type="NCBI Taxonomy" id="713588"/>
    <lineage>
        <taxon>Bacteria</taxon>
        <taxon>Pseudomonadati</taxon>
        <taxon>Bacteroidota</taxon>
        <taxon>Flavobacteriia</taxon>
        <taxon>Flavobacteriales</taxon>
        <taxon>Weeksellaceae</taxon>
        <taxon>Chryseobacterium group</taxon>
        <taxon>Kaistella</taxon>
    </lineage>
</organism>